<dbReference type="RefSeq" id="WP_156989430.1">
    <property type="nucleotide sequence ID" value="NZ_VWXL01000002.1"/>
</dbReference>
<organism evidence="1 2">
    <name type="scientific">Caproicibacter fermentans</name>
    <dbReference type="NCBI Taxonomy" id="2576756"/>
    <lineage>
        <taxon>Bacteria</taxon>
        <taxon>Bacillati</taxon>
        <taxon>Bacillota</taxon>
        <taxon>Clostridia</taxon>
        <taxon>Eubacteriales</taxon>
        <taxon>Acutalibacteraceae</taxon>
        <taxon>Caproicibacter</taxon>
    </lineage>
</organism>
<protein>
    <submittedName>
        <fullName evidence="1">Uncharacterized protein</fullName>
    </submittedName>
</protein>
<accession>A0A6N8HV67</accession>
<dbReference type="Proteomes" id="UP000469440">
    <property type="component" value="Unassembled WGS sequence"/>
</dbReference>
<keyword evidence="2" id="KW-1185">Reference proteome</keyword>
<dbReference type="OrthoDB" id="2380855at2"/>
<name>A0A6N8HV67_9FIRM</name>
<evidence type="ECO:0000313" key="1">
    <source>
        <dbReference type="EMBL" id="MVB09363.1"/>
    </source>
</evidence>
<reference evidence="1 2" key="1">
    <citation type="submission" date="2019-09" db="EMBL/GenBank/DDBJ databases">
        <title>Genome sequence of Clostridium sp. EA1.</title>
        <authorList>
            <person name="Poehlein A."/>
            <person name="Bengelsdorf F.R."/>
            <person name="Daniel R."/>
        </authorList>
    </citation>
    <scope>NUCLEOTIDE SEQUENCE [LARGE SCALE GENOMIC DNA]</scope>
    <source>
        <strain evidence="1 2">EA1</strain>
    </source>
</reference>
<evidence type="ECO:0000313" key="2">
    <source>
        <dbReference type="Proteomes" id="UP000469440"/>
    </source>
</evidence>
<gene>
    <name evidence="1" type="ORF">CAFE_00110</name>
</gene>
<proteinExistence type="predicted"/>
<sequence length="204" mass="22679">MKLVFSCALVLHRPFDSAPPESEPEFRMDGRVLNPFPKPGGIYVFVDLPPGAVSIRCPGYQNAAADVETGQVRHICLYPDSRYNPPVGWQIVTAKAKPGGISWIRDNSCEIRLLTNEREKQTVCLYARPGFIGGSLLFSRDNVREQALILEKQPPNRYFLSELKGDYTGGTACRIYPGRGDDSGNCRLIIPQNMDFSSLIVEEG</sequence>
<comment type="caution">
    <text evidence="1">The sequence shown here is derived from an EMBL/GenBank/DDBJ whole genome shotgun (WGS) entry which is preliminary data.</text>
</comment>
<dbReference type="EMBL" id="VWXL01000002">
    <property type="protein sequence ID" value="MVB09363.1"/>
    <property type="molecule type" value="Genomic_DNA"/>
</dbReference>
<dbReference type="AlphaFoldDB" id="A0A6N8HV67"/>